<dbReference type="GO" id="GO:0008236">
    <property type="term" value="F:serine-type peptidase activity"/>
    <property type="evidence" value="ECO:0007669"/>
    <property type="project" value="UniProtKB-KW"/>
</dbReference>
<keyword evidence="4" id="KW-0720">Serine protease</keyword>
<dbReference type="Gene3D" id="3.90.226.10">
    <property type="entry name" value="2-enoyl-CoA Hydratase, Chain A, domain 1"/>
    <property type="match status" value="2"/>
</dbReference>
<dbReference type="InterPro" id="IPR002142">
    <property type="entry name" value="Peptidase_S49"/>
</dbReference>
<dbReference type="PANTHER" id="PTHR42987">
    <property type="entry name" value="PEPTIDASE S49"/>
    <property type="match status" value="1"/>
</dbReference>
<evidence type="ECO:0000256" key="1">
    <source>
        <dbReference type="ARBA" id="ARBA00008683"/>
    </source>
</evidence>
<organism evidence="6 7">
    <name type="scientific">Geomicrobium halophilum</name>
    <dbReference type="NCBI Taxonomy" id="549000"/>
    <lineage>
        <taxon>Bacteria</taxon>
        <taxon>Bacillati</taxon>
        <taxon>Bacillota</taxon>
        <taxon>Bacilli</taxon>
        <taxon>Bacillales</taxon>
        <taxon>Geomicrobium</taxon>
    </lineage>
</organism>
<protein>
    <submittedName>
        <fullName evidence="6">Protease-4</fullName>
        <ecNumber evidence="6">3.4.21.-</ecNumber>
    </submittedName>
</protein>
<keyword evidence="7" id="KW-1185">Reference proteome</keyword>
<accession>A0A841PHC4</accession>
<evidence type="ECO:0000259" key="5">
    <source>
        <dbReference type="Pfam" id="PF01343"/>
    </source>
</evidence>
<evidence type="ECO:0000256" key="2">
    <source>
        <dbReference type="ARBA" id="ARBA00022670"/>
    </source>
</evidence>
<dbReference type="InterPro" id="IPR029045">
    <property type="entry name" value="ClpP/crotonase-like_dom_sf"/>
</dbReference>
<dbReference type="RefSeq" id="WP_184402178.1">
    <property type="nucleotide sequence ID" value="NZ_JACHHJ010000001.1"/>
</dbReference>
<dbReference type="SUPFAM" id="SSF52096">
    <property type="entry name" value="ClpP/crotonase"/>
    <property type="match status" value="1"/>
</dbReference>
<keyword evidence="2 6" id="KW-0645">Protease</keyword>
<dbReference type="NCBIfam" id="TIGR00706">
    <property type="entry name" value="SppA_dom"/>
    <property type="match status" value="1"/>
</dbReference>
<dbReference type="GO" id="GO:0006508">
    <property type="term" value="P:proteolysis"/>
    <property type="evidence" value="ECO:0007669"/>
    <property type="project" value="UniProtKB-KW"/>
</dbReference>
<keyword evidence="3 6" id="KW-0378">Hydrolase</keyword>
<feature type="domain" description="Peptidase S49" evidence="5">
    <location>
        <begin position="129"/>
        <end position="279"/>
    </location>
</feature>
<sequence length="332" mass="35793">MTVKRWVALAIAAAVLGVSLIFNMFATIATADFEELFDGAAGNDTYVEEVEETGTDGNIVVLEIDGQLIDTGTDDVFGGAGYNHRETLDMLDNAVEDPTVDGIILEVDTPGGGLIESADIHKRIVEAQEDYGKDVYVSMGEMAASGGYYISAPADYIAAHPSTLTGSIGVIMPAFNFSELADNLGIEDNSITTGPYKDIMSMTSEMDDEEAEILQTIADEMLDEFVEVIVEGRDMSESTVRELADGRIFTGNQALDVGLVDGVGDLDQTIDTMADNMGLSDPTVIRYQSQQSFGSLWGMTLETLSGQQPGLADLRTMIEEGSSPRFMYLYQQ</sequence>
<dbReference type="AlphaFoldDB" id="A0A841PHC4"/>
<evidence type="ECO:0000256" key="4">
    <source>
        <dbReference type="ARBA" id="ARBA00022825"/>
    </source>
</evidence>
<dbReference type="PANTHER" id="PTHR42987:SF7">
    <property type="entry name" value="SIGNAL PEPTIDE PEPTIDASE SPPA-RELATED"/>
    <property type="match status" value="1"/>
</dbReference>
<comment type="caution">
    <text evidence="6">The sequence shown here is derived from an EMBL/GenBank/DDBJ whole genome shotgun (WGS) entry which is preliminary data.</text>
</comment>
<dbReference type="CDD" id="cd07023">
    <property type="entry name" value="S49_Sppa_N_C"/>
    <property type="match status" value="1"/>
</dbReference>
<dbReference type="InterPro" id="IPR004635">
    <property type="entry name" value="Pept_S49_SppA"/>
</dbReference>
<dbReference type="Pfam" id="PF01343">
    <property type="entry name" value="Peptidase_S49"/>
    <property type="match status" value="1"/>
</dbReference>
<gene>
    <name evidence="6" type="ORF">HNR44_000098</name>
</gene>
<evidence type="ECO:0000256" key="3">
    <source>
        <dbReference type="ARBA" id="ARBA00022801"/>
    </source>
</evidence>
<dbReference type="EMBL" id="JACHHJ010000001">
    <property type="protein sequence ID" value="MBB6448149.1"/>
    <property type="molecule type" value="Genomic_DNA"/>
</dbReference>
<dbReference type="EC" id="3.4.21.-" evidence="6"/>
<comment type="similarity">
    <text evidence="1">Belongs to the peptidase S49 family.</text>
</comment>
<dbReference type="InterPro" id="IPR047272">
    <property type="entry name" value="S49_SppA_C"/>
</dbReference>
<proteinExistence type="inferred from homology"/>
<reference evidence="6 7" key="1">
    <citation type="submission" date="2020-08" db="EMBL/GenBank/DDBJ databases">
        <title>Genomic Encyclopedia of Type Strains, Phase IV (KMG-IV): sequencing the most valuable type-strain genomes for metagenomic binning, comparative biology and taxonomic classification.</title>
        <authorList>
            <person name="Goeker M."/>
        </authorList>
    </citation>
    <scope>NUCLEOTIDE SEQUENCE [LARGE SCALE GENOMIC DNA]</scope>
    <source>
        <strain evidence="6 7">DSM 21769</strain>
    </source>
</reference>
<evidence type="ECO:0000313" key="7">
    <source>
        <dbReference type="Proteomes" id="UP000568839"/>
    </source>
</evidence>
<evidence type="ECO:0000313" key="6">
    <source>
        <dbReference type="EMBL" id="MBB6448149.1"/>
    </source>
</evidence>
<dbReference type="Proteomes" id="UP000568839">
    <property type="component" value="Unassembled WGS sequence"/>
</dbReference>
<name>A0A841PHC4_9BACL</name>